<feature type="domain" description="Formyl transferase N-terminal" evidence="1">
    <location>
        <begin position="89"/>
        <end position="195"/>
    </location>
</feature>
<evidence type="ECO:0000259" key="1">
    <source>
        <dbReference type="Pfam" id="PF00551"/>
    </source>
</evidence>
<dbReference type="OrthoDB" id="5405975at2"/>
<dbReference type="Proteomes" id="UP000075391">
    <property type="component" value="Unassembled WGS sequence"/>
</dbReference>
<dbReference type="SUPFAM" id="SSF53328">
    <property type="entry name" value="Formyltransferase"/>
    <property type="match status" value="1"/>
</dbReference>
<dbReference type="InterPro" id="IPR002376">
    <property type="entry name" value="Formyl_transf_N"/>
</dbReference>
<reference evidence="2 3" key="1">
    <citation type="submission" date="2016-03" db="EMBL/GenBank/DDBJ databases">
        <authorList>
            <person name="Ploux O."/>
        </authorList>
    </citation>
    <scope>NUCLEOTIDE SEQUENCE [LARGE SCALE GENOMIC DNA]</scope>
    <source>
        <strain evidence="2 3">BER2</strain>
    </source>
</reference>
<proteinExistence type="predicted"/>
<gene>
    <name evidence="2" type="ORF">AZI85_12970</name>
</gene>
<dbReference type="EMBL" id="LUKF01000020">
    <property type="protein sequence ID" value="KYG60378.1"/>
    <property type="molecule type" value="Genomic_DNA"/>
</dbReference>
<accession>A0A150WBW5</accession>
<name>A0A150WBW5_BDEBC</name>
<dbReference type="Pfam" id="PF00551">
    <property type="entry name" value="Formyl_trans_N"/>
    <property type="match status" value="1"/>
</dbReference>
<protein>
    <recommendedName>
        <fullName evidence="1">Formyl transferase N-terminal domain-containing protein</fullName>
    </recommendedName>
</protein>
<sequence>MKTLVITSAVTFVPDNYDDLTLGLANNPYVQGLVVIDNRSADIYLKAFLLMLSGAGPLMGWHLLKNSLDNSLARKQKRYEALGKKVWVIKDINSEETIKFLSSLEPDVILNARTRSFFKKRLLSIPKIGCINIHHGLLPHQRGLMCDFWAHLFGTSFGFSIHEMTSKLDDGSLLKVVEVPSNKKNYLESLKNAARLETAAATEVLQEIARTQKIQGIENSKTDQTVYRSNPGLIDFYKLRLRGIKI</sequence>
<dbReference type="RefSeq" id="WP_063245144.1">
    <property type="nucleotide sequence ID" value="NZ_LUKF01000020.1"/>
</dbReference>
<dbReference type="Gene3D" id="3.40.50.12230">
    <property type="match status" value="1"/>
</dbReference>
<dbReference type="AlphaFoldDB" id="A0A150WBW5"/>
<organism evidence="2 3">
    <name type="scientific">Bdellovibrio bacteriovorus</name>
    <dbReference type="NCBI Taxonomy" id="959"/>
    <lineage>
        <taxon>Bacteria</taxon>
        <taxon>Pseudomonadati</taxon>
        <taxon>Bdellovibrionota</taxon>
        <taxon>Bdellovibrionia</taxon>
        <taxon>Bdellovibrionales</taxon>
        <taxon>Pseudobdellovibrionaceae</taxon>
        <taxon>Bdellovibrio</taxon>
    </lineage>
</organism>
<dbReference type="InterPro" id="IPR036477">
    <property type="entry name" value="Formyl_transf_N_sf"/>
</dbReference>
<evidence type="ECO:0000313" key="3">
    <source>
        <dbReference type="Proteomes" id="UP000075391"/>
    </source>
</evidence>
<evidence type="ECO:0000313" key="2">
    <source>
        <dbReference type="EMBL" id="KYG60378.1"/>
    </source>
</evidence>
<comment type="caution">
    <text evidence="2">The sequence shown here is derived from an EMBL/GenBank/DDBJ whole genome shotgun (WGS) entry which is preliminary data.</text>
</comment>